<dbReference type="Pfam" id="PF13416">
    <property type="entry name" value="SBP_bac_8"/>
    <property type="match status" value="1"/>
</dbReference>
<organism evidence="6 7">
    <name type="scientific">Devosia oryzisoli</name>
    <dbReference type="NCBI Taxonomy" id="2774138"/>
    <lineage>
        <taxon>Bacteria</taxon>
        <taxon>Pseudomonadati</taxon>
        <taxon>Pseudomonadota</taxon>
        <taxon>Alphaproteobacteria</taxon>
        <taxon>Hyphomicrobiales</taxon>
        <taxon>Devosiaceae</taxon>
        <taxon>Devosia</taxon>
    </lineage>
</organism>
<evidence type="ECO:0000313" key="7">
    <source>
        <dbReference type="Proteomes" id="UP000654108"/>
    </source>
</evidence>
<dbReference type="CDD" id="cd13585">
    <property type="entry name" value="PBP2_TMBP_like"/>
    <property type="match status" value="1"/>
</dbReference>
<sequence>MKFSKVKLLAGVAFAAMAIAGPSVAQEPVTITVWSIDGANQAGPSDTFSKEFNEQSTDIKVEYRTLKFDEIVNETLRAYATGSAPDIVSLDNPDFALFSSRGAFLDITDMVKNSDVINADAYFEGPLNSVTWDGKLYGVPKYTDTIGLFYNKDMLEEAGIAEPPQTWEEFEAAARKMAKPDQGIYGATLSARGNEEGTFQFLPVIQMSGGSYKDVNTEGAREWLSMVKGMIDDGVMSQDVLSLGQFDSTGTFNSGNAAMAISGPWEIERMVKDADFDWGVTLLPTFKEGDERSSALGGFNLGIMSTTKHPEEAFKVLEYFVSQDDRLFPEFGYLPARGDIELPETGVEKKDAALKVFQEQLKYAKPRGPSPVWQKVSKAIFDAEQAALTGQMTPDEALSQAQSTIDSVVQD</sequence>
<dbReference type="RefSeq" id="WP_191774010.1">
    <property type="nucleotide sequence ID" value="NZ_JACYFU010000002.1"/>
</dbReference>
<dbReference type="GO" id="GO:0042956">
    <property type="term" value="P:maltodextrin transmembrane transport"/>
    <property type="evidence" value="ECO:0007669"/>
    <property type="project" value="TreeGrafter"/>
</dbReference>
<accession>A0A927FUY3</accession>
<gene>
    <name evidence="6" type="ORF">IC608_07140</name>
</gene>
<comment type="caution">
    <text evidence="6">The sequence shown here is derived from an EMBL/GenBank/DDBJ whole genome shotgun (WGS) entry which is preliminary data.</text>
</comment>
<evidence type="ECO:0000256" key="1">
    <source>
        <dbReference type="ARBA" id="ARBA00008520"/>
    </source>
</evidence>
<keyword evidence="3 5" id="KW-0732">Signal</keyword>
<keyword evidence="2" id="KW-0813">Transport</keyword>
<feature type="signal peptide" evidence="5">
    <location>
        <begin position="1"/>
        <end position="25"/>
    </location>
</feature>
<evidence type="ECO:0000313" key="6">
    <source>
        <dbReference type="EMBL" id="MBD8065243.1"/>
    </source>
</evidence>
<name>A0A927FUY3_9HYPH</name>
<keyword evidence="7" id="KW-1185">Reference proteome</keyword>
<dbReference type="PANTHER" id="PTHR30061">
    <property type="entry name" value="MALTOSE-BINDING PERIPLASMIC PROTEIN"/>
    <property type="match status" value="1"/>
</dbReference>
<dbReference type="SUPFAM" id="SSF53850">
    <property type="entry name" value="Periplasmic binding protein-like II"/>
    <property type="match status" value="1"/>
</dbReference>
<protein>
    <submittedName>
        <fullName evidence="6">Sugar ABC transporter substrate-binding protein</fullName>
    </submittedName>
</protein>
<dbReference type="AlphaFoldDB" id="A0A927FUY3"/>
<evidence type="ECO:0000256" key="5">
    <source>
        <dbReference type="SAM" id="SignalP"/>
    </source>
</evidence>
<reference evidence="6" key="1">
    <citation type="submission" date="2020-09" db="EMBL/GenBank/DDBJ databases">
        <title>Genome seq and assembly of Devosia sp.</title>
        <authorList>
            <person name="Chhetri G."/>
        </authorList>
    </citation>
    <scope>NUCLEOTIDE SEQUENCE</scope>
    <source>
        <strain evidence="6">PTR5</strain>
    </source>
</reference>
<comment type="similarity">
    <text evidence="1">Belongs to the bacterial solute-binding protein 1 family.</text>
</comment>
<dbReference type="InterPro" id="IPR006059">
    <property type="entry name" value="SBP"/>
</dbReference>
<feature type="chain" id="PRO_5037207030" evidence="5">
    <location>
        <begin position="26"/>
        <end position="411"/>
    </location>
</feature>
<dbReference type="EMBL" id="JACYFU010000002">
    <property type="protein sequence ID" value="MBD8065243.1"/>
    <property type="molecule type" value="Genomic_DNA"/>
</dbReference>
<evidence type="ECO:0000256" key="3">
    <source>
        <dbReference type="ARBA" id="ARBA00022729"/>
    </source>
</evidence>
<dbReference type="GO" id="GO:1901982">
    <property type="term" value="F:maltose binding"/>
    <property type="evidence" value="ECO:0007669"/>
    <property type="project" value="TreeGrafter"/>
</dbReference>
<dbReference type="PANTHER" id="PTHR30061:SF50">
    <property type="entry name" value="MALTOSE_MALTODEXTRIN-BINDING PERIPLASMIC PROTEIN"/>
    <property type="match status" value="1"/>
</dbReference>
<evidence type="ECO:0000256" key="4">
    <source>
        <dbReference type="ARBA" id="ARBA00022764"/>
    </source>
</evidence>
<keyword evidence="4" id="KW-0574">Periplasm</keyword>
<evidence type="ECO:0000256" key="2">
    <source>
        <dbReference type="ARBA" id="ARBA00022448"/>
    </source>
</evidence>
<proteinExistence type="inferred from homology"/>
<dbReference type="Gene3D" id="3.40.190.10">
    <property type="entry name" value="Periplasmic binding protein-like II"/>
    <property type="match status" value="2"/>
</dbReference>
<dbReference type="GO" id="GO:0015768">
    <property type="term" value="P:maltose transport"/>
    <property type="evidence" value="ECO:0007669"/>
    <property type="project" value="TreeGrafter"/>
</dbReference>
<dbReference type="GO" id="GO:0055052">
    <property type="term" value="C:ATP-binding cassette (ABC) transporter complex, substrate-binding subunit-containing"/>
    <property type="evidence" value="ECO:0007669"/>
    <property type="project" value="TreeGrafter"/>
</dbReference>
<dbReference type="Proteomes" id="UP000654108">
    <property type="component" value="Unassembled WGS sequence"/>
</dbReference>